<evidence type="ECO:0000313" key="3">
    <source>
        <dbReference type="Proteomes" id="UP000054217"/>
    </source>
</evidence>
<organism evidence="2 3">
    <name type="scientific">Pisolithus tinctorius Marx 270</name>
    <dbReference type="NCBI Taxonomy" id="870435"/>
    <lineage>
        <taxon>Eukaryota</taxon>
        <taxon>Fungi</taxon>
        <taxon>Dikarya</taxon>
        <taxon>Basidiomycota</taxon>
        <taxon>Agaricomycotina</taxon>
        <taxon>Agaricomycetes</taxon>
        <taxon>Agaricomycetidae</taxon>
        <taxon>Boletales</taxon>
        <taxon>Sclerodermatineae</taxon>
        <taxon>Pisolithaceae</taxon>
        <taxon>Pisolithus</taxon>
    </lineage>
</organism>
<feature type="region of interest" description="Disordered" evidence="1">
    <location>
        <begin position="1"/>
        <end position="53"/>
    </location>
</feature>
<name>A0A0C3JHP6_PISTI</name>
<gene>
    <name evidence="2" type="ORF">M404DRAFT_32590</name>
</gene>
<evidence type="ECO:0000313" key="2">
    <source>
        <dbReference type="EMBL" id="KIN97126.1"/>
    </source>
</evidence>
<reference evidence="2 3" key="1">
    <citation type="submission" date="2014-04" db="EMBL/GenBank/DDBJ databases">
        <authorList>
            <consortium name="DOE Joint Genome Institute"/>
            <person name="Kuo A."/>
            <person name="Kohler A."/>
            <person name="Costa M.D."/>
            <person name="Nagy L.G."/>
            <person name="Floudas D."/>
            <person name="Copeland A."/>
            <person name="Barry K.W."/>
            <person name="Cichocki N."/>
            <person name="Veneault-Fourrey C."/>
            <person name="LaButti K."/>
            <person name="Lindquist E.A."/>
            <person name="Lipzen A."/>
            <person name="Lundell T."/>
            <person name="Morin E."/>
            <person name="Murat C."/>
            <person name="Sun H."/>
            <person name="Tunlid A."/>
            <person name="Henrissat B."/>
            <person name="Grigoriev I.V."/>
            <person name="Hibbett D.S."/>
            <person name="Martin F."/>
            <person name="Nordberg H.P."/>
            <person name="Cantor M.N."/>
            <person name="Hua S.X."/>
        </authorList>
    </citation>
    <scope>NUCLEOTIDE SEQUENCE [LARGE SCALE GENOMIC DNA]</scope>
    <source>
        <strain evidence="2 3">Marx 270</strain>
    </source>
</reference>
<dbReference type="InParanoid" id="A0A0C3JHP6"/>
<accession>A0A0C3JHP6</accession>
<keyword evidence="3" id="KW-1185">Reference proteome</keyword>
<reference evidence="3" key="2">
    <citation type="submission" date="2015-01" db="EMBL/GenBank/DDBJ databases">
        <title>Evolutionary Origins and Diversification of the Mycorrhizal Mutualists.</title>
        <authorList>
            <consortium name="DOE Joint Genome Institute"/>
            <consortium name="Mycorrhizal Genomics Consortium"/>
            <person name="Kohler A."/>
            <person name="Kuo A."/>
            <person name="Nagy L.G."/>
            <person name="Floudas D."/>
            <person name="Copeland A."/>
            <person name="Barry K.W."/>
            <person name="Cichocki N."/>
            <person name="Veneault-Fourrey C."/>
            <person name="LaButti K."/>
            <person name="Lindquist E.A."/>
            <person name="Lipzen A."/>
            <person name="Lundell T."/>
            <person name="Morin E."/>
            <person name="Murat C."/>
            <person name="Riley R."/>
            <person name="Ohm R."/>
            <person name="Sun H."/>
            <person name="Tunlid A."/>
            <person name="Henrissat B."/>
            <person name="Grigoriev I.V."/>
            <person name="Hibbett D.S."/>
            <person name="Martin F."/>
        </authorList>
    </citation>
    <scope>NUCLEOTIDE SEQUENCE [LARGE SCALE GENOMIC DNA]</scope>
    <source>
        <strain evidence="3">Marx 270</strain>
    </source>
</reference>
<dbReference type="EMBL" id="KN832034">
    <property type="protein sequence ID" value="KIN97126.1"/>
    <property type="molecule type" value="Genomic_DNA"/>
</dbReference>
<feature type="compositionally biased region" description="Polar residues" evidence="1">
    <location>
        <begin position="33"/>
        <end position="53"/>
    </location>
</feature>
<dbReference type="HOGENOM" id="CLU_3069713_0_0_1"/>
<dbReference type="Proteomes" id="UP000054217">
    <property type="component" value="Unassembled WGS sequence"/>
</dbReference>
<evidence type="ECO:0000256" key="1">
    <source>
        <dbReference type="SAM" id="MobiDB-lite"/>
    </source>
</evidence>
<protein>
    <submittedName>
        <fullName evidence="2">Uncharacterized protein</fullName>
    </submittedName>
</protein>
<proteinExistence type="predicted"/>
<dbReference type="AlphaFoldDB" id="A0A0C3JHP6"/>
<sequence length="53" mass="5445">MRAELAQGGSALAEPNALSSNLRPLTSGPDSDLSLQNFPSYPSAHSQPAPTPP</sequence>